<dbReference type="VEuPathDB" id="PlasmoDB:PRG01_1023200"/>
<evidence type="ECO:0000259" key="1">
    <source>
        <dbReference type="PROSITE" id="PS51286"/>
    </source>
</evidence>
<reference evidence="2" key="2">
    <citation type="submission" date="2014-05" db="EMBL/GenBank/DDBJ databases">
        <title>The genome sequences of chimpanzee malaria parasites reveal the path to human adaptation.</title>
        <authorList>
            <person name="Otto T.D."/>
            <person name="Rayner J.C."/>
            <person name="Boehme U."/>
            <person name="Pain A."/>
            <person name="Spottiswoode N."/>
            <person name="Sanders M."/>
            <person name="Quail M."/>
            <person name="Ollomo B."/>
            <person name="Renaud F."/>
            <person name="Thomas A.W."/>
            <person name="Prugnolle F."/>
            <person name="Conway D.J."/>
            <person name="Newbold C."/>
            <person name="Berriman M."/>
        </authorList>
    </citation>
    <scope>NUCLEOTIDE SEQUENCE [LARGE SCALE GENOMIC DNA]</scope>
    <source>
        <strain evidence="2">CDC</strain>
    </source>
</reference>
<dbReference type="GO" id="GO:0006281">
    <property type="term" value="P:DNA repair"/>
    <property type="evidence" value="ECO:0007669"/>
    <property type="project" value="UniProtKB-ARBA"/>
</dbReference>
<dbReference type="SUPFAM" id="SSF52980">
    <property type="entry name" value="Restriction endonuclease-like"/>
    <property type="match status" value="1"/>
</dbReference>
<dbReference type="InterPro" id="IPR013584">
    <property type="entry name" value="RAP"/>
</dbReference>
<dbReference type="OrthoDB" id="385235at2759"/>
<dbReference type="SMART" id="SM00952">
    <property type="entry name" value="RAP"/>
    <property type="match status" value="1"/>
</dbReference>
<dbReference type="Pfam" id="PF08373">
    <property type="entry name" value="RAP"/>
    <property type="match status" value="1"/>
</dbReference>
<dbReference type="Proteomes" id="UP000076359">
    <property type="component" value="Unassembled WGS sequence"/>
</dbReference>
<evidence type="ECO:0000313" key="7">
    <source>
        <dbReference type="Proteomes" id="UP000240500"/>
    </source>
</evidence>
<gene>
    <name evidence="2" type="ORF">PRCDC_1024000</name>
    <name evidence="4" type="ORF">PRG01_1023200</name>
    <name evidence="3" type="ORF">PRSY57_1024000</name>
</gene>
<reference evidence="4 7" key="4">
    <citation type="submission" date="2016-09" db="EMBL/GenBank/DDBJ databases">
        <authorList>
            <consortium name="Pathogen Informatics"/>
        </authorList>
    </citation>
    <scope>NUCLEOTIDE SEQUENCE [LARGE SCALE GENOMIC DNA]</scope>
</reference>
<keyword evidence="5" id="KW-1185">Reference proteome</keyword>
<organism evidence="2 5">
    <name type="scientific">Plasmodium reichenowi</name>
    <dbReference type="NCBI Taxonomy" id="5854"/>
    <lineage>
        <taxon>Eukaryota</taxon>
        <taxon>Sar</taxon>
        <taxon>Alveolata</taxon>
        <taxon>Apicomplexa</taxon>
        <taxon>Aconoidasida</taxon>
        <taxon>Haemosporida</taxon>
        <taxon>Plasmodiidae</taxon>
        <taxon>Plasmodium</taxon>
        <taxon>Plasmodium (Laverania)</taxon>
    </lineage>
</organism>
<dbReference type="GeneID" id="24531446"/>
<evidence type="ECO:0000313" key="6">
    <source>
        <dbReference type="Proteomes" id="UP000076359"/>
    </source>
</evidence>
<dbReference type="InterPro" id="IPR011335">
    <property type="entry name" value="Restrct_endonuc-II-like"/>
</dbReference>
<protein>
    <submittedName>
        <fullName evidence="2">RAP protein, putative</fullName>
    </submittedName>
</protein>
<evidence type="ECO:0000313" key="2">
    <source>
        <dbReference type="EMBL" id="CDO64677.1"/>
    </source>
</evidence>
<evidence type="ECO:0000313" key="5">
    <source>
        <dbReference type="Proteomes" id="UP000027581"/>
    </source>
</evidence>
<dbReference type="Proteomes" id="UP000027581">
    <property type="component" value="Unassembled WGS sequence"/>
</dbReference>
<dbReference type="AlphaFoldDB" id="A0A060RTL5"/>
<dbReference type="KEGG" id="prei:PRSY57_1024000"/>
<sequence>MSFTITNIVNRRYIIYPLTKCKRRYSCTYNIKRYMNEEGERKISLHTAPIFDVEDVMNKEKLLYVIKNIQIVDLKEKNILNNISNLLKKYINEYTIEEIYTIIHIFCKLNFTKYSLYNNFIKIIMNKKPKIDSRMLTQILIDLHKLSSLDINVLTFFTQYYIKKETHQFSLFDLSMILYIFNKYNYNHMETVDNISKTISQYFLPYIDQDKGVLTTILLSISTLNLNYQFYLDVMKKHVYKKYEHFEVKYLCNILYSILLRLVNTLHKDDILNIMLNDIMYILLNNINKLKNEELKQLHISLYYLKDMKEEKYEEARKIIEKKNIKDTVTTSKIQQQIAKLFKEIGLNVEKEFLIGPYVLDFALKKKKICIEVNGFTHYYTFNGKINAKTTLKYYILNKLKWKVLTIEYMDWKNKSKEDKIKYLETNVLEKIM</sequence>
<evidence type="ECO:0000313" key="3">
    <source>
        <dbReference type="EMBL" id="KYN97704.1"/>
    </source>
</evidence>
<dbReference type="PROSITE" id="PS51286">
    <property type="entry name" value="RAP"/>
    <property type="match status" value="1"/>
</dbReference>
<dbReference type="EMBL" id="LT969573">
    <property type="protein sequence ID" value="SOV79835.1"/>
    <property type="molecule type" value="Genomic_DNA"/>
</dbReference>
<dbReference type="EMBL" id="LVLA01000011">
    <property type="protein sequence ID" value="KYN97704.1"/>
    <property type="molecule type" value="Genomic_DNA"/>
</dbReference>
<reference evidence="3 6" key="3">
    <citation type="journal article" date="2016" name="Nat. Commun.">
        <title>Genomes of cryptic chimpanzee Plasmodium species reveal key evolutionary events leading to human malaria.</title>
        <authorList>
            <person name="Sundararaman S.A."/>
            <person name="Plenderleith L.J."/>
            <person name="Liu W."/>
            <person name="Loy D.E."/>
            <person name="Learn G.H."/>
            <person name="Li Y."/>
            <person name="Shaw K.S."/>
            <person name="Ayouba A."/>
            <person name="Peeters M."/>
            <person name="Speede S."/>
            <person name="Shaw G.M."/>
            <person name="Bushman F.D."/>
            <person name="Brisson D."/>
            <person name="Rayner J.C."/>
            <person name="Sharp P.M."/>
            <person name="Hahn B.H."/>
        </authorList>
    </citation>
    <scope>NUCLEOTIDE SEQUENCE [LARGE SCALE GENOMIC DNA]</scope>
    <source>
        <strain evidence="3 6">SY57</strain>
    </source>
</reference>
<dbReference type="VEuPathDB" id="PlasmoDB:PRCDC_1024000"/>
<evidence type="ECO:0000313" key="4">
    <source>
        <dbReference type="EMBL" id="SOV79835.1"/>
    </source>
</evidence>
<reference evidence="2" key="1">
    <citation type="submission" date="2014-01" db="EMBL/GenBank/DDBJ databases">
        <authorList>
            <person name="Aslett M."/>
        </authorList>
    </citation>
    <scope>NUCLEOTIDE SEQUENCE</scope>
    <source>
        <strain evidence="2">CDC</strain>
    </source>
</reference>
<dbReference type="RefSeq" id="XP_012763283.1">
    <property type="nucleotide sequence ID" value="XM_012907829.2"/>
</dbReference>
<accession>A0A060RTL5</accession>
<feature type="domain" description="RAP" evidence="1">
    <location>
        <begin position="369"/>
        <end position="426"/>
    </location>
</feature>
<dbReference type="Proteomes" id="UP000240500">
    <property type="component" value="Chromosome 10"/>
</dbReference>
<proteinExistence type="predicted"/>
<dbReference type="EMBL" id="HG810771">
    <property type="protein sequence ID" value="CDO64677.1"/>
    <property type="molecule type" value="Genomic_DNA"/>
</dbReference>
<dbReference type="Gene3D" id="3.40.960.10">
    <property type="entry name" value="VSR Endonuclease"/>
    <property type="match status" value="1"/>
</dbReference>
<name>A0A060RTL5_PLARE</name>